<accession>A0ABR6F2K9</accession>
<name>A0ABR6F2K9_9SPHI</name>
<dbReference type="InterPro" id="IPR039425">
    <property type="entry name" value="RNA_pol_sigma-70-like"/>
</dbReference>
<evidence type="ECO:0000256" key="1">
    <source>
        <dbReference type="ARBA" id="ARBA00010641"/>
    </source>
</evidence>
<sequence length="196" mass="23200">MQTSIENQDLLEKVASGDWEAFAALYNTYVPKLYRFIYPFANQNKEDTEEVIQDVFLKVWMRKEKIAELRSFESYLFKMAKNQLLDQRGRQSSQLRLITKVGNDACKELASVHDQLVYDEYYKIAKQALQDLSPQRRRIFDMRMEEEMSIDEIAKALNISTSAVKKQLYEAIHTIKKELRHKTGWPLLCWFIFILS</sequence>
<dbReference type="Proteomes" id="UP000636110">
    <property type="component" value="Unassembled WGS sequence"/>
</dbReference>
<dbReference type="InterPro" id="IPR007627">
    <property type="entry name" value="RNA_pol_sigma70_r2"/>
</dbReference>
<dbReference type="InterPro" id="IPR036388">
    <property type="entry name" value="WH-like_DNA-bd_sf"/>
</dbReference>
<dbReference type="InterPro" id="IPR013249">
    <property type="entry name" value="RNA_pol_sigma70_r4_t2"/>
</dbReference>
<comment type="similarity">
    <text evidence="1">Belongs to the sigma-70 factor family. ECF subfamily.</text>
</comment>
<dbReference type="SUPFAM" id="SSF88946">
    <property type="entry name" value="Sigma2 domain of RNA polymerase sigma factors"/>
    <property type="match status" value="1"/>
</dbReference>
<organism evidence="8 9">
    <name type="scientific">Pedobacter gandavensis</name>
    <dbReference type="NCBI Taxonomy" id="2679963"/>
    <lineage>
        <taxon>Bacteria</taxon>
        <taxon>Pseudomonadati</taxon>
        <taxon>Bacteroidota</taxon>
        <taxon>Sphingobacteriia</taxon>
        <taxon>Sphingobacteriales</taxon>
        <taxon>Sphingobacteriaceae</taxon>
        <taxon>Pedobacter</taxon>
    </lineage>
</organism>
<dbReference type="PANTHER" id="PTHR43133:SF8">
    <property type="entry name" value="RNA POLYMERASE SIGMA FACTOR HI_1459-RELATED"/>
    <property type="match status" value="1"/>
</dbReference>
<keyword evidence="5" id="KW-0804">Transcription</keyword>
<dbReference type="InterPro" id="IPR013325">
    <property type="entry name" value="RNA_pol_sigma_r2"/>
</dbReference>
<feature type="domain" description="RNA polymerase sigma-70 region 2" evidence="6">
    <location>
        <begin position="25"/>
        <end position="92"/>
    </location>
</feature>
<evidence type="ECO:0000259" key="6">
    <source>
        <dbReference type="Pfam" id="PF04542"/>
    </source>
</evidence>
<dbReference type="CDD" id="cd06171">
    <property type="entry name" value="Sigma70_r4"/>
    <property type="match status" value="1"/>
</dbReference>
<dbReference type="Pfam" id="PF04542">
    <property type="entry name" value="Sigma70_r2"/>
    <property type="match status" value="1"/>
</dbReference>
<keyword evidence="2" id="KW-0805">Transcription regulation</keyword>
<evidence type="ECO:0000256" key="2">
    <source>
        <dbReference type="ARBA" id="ARBA00023015"/>
    </source>
</evidence>
<dbReference type="Pfam" id="PF08281">
    <property type="entry name" value="Sigma70_r4_2"/>
    <property type="match status" value="1"/>
</dbReference>
<dbReference type="InterPro" id="IPR014284">
    <property type="entry name" value="RNA_pol_sigma-70_dom"/>
</dbReference>
<dbReference type="PANTHER" id="PTHR43133">
    <property type="entry name" value="RNA POLYMERASE ECF-TYPE SIGMA FACTO"/>
    <property type="match status" value="1"/>
</dbReference>
<evidence type="ECO:0000256" key="4">
    <source>
        <dbReference type="ARBA" id="ARBA00023125"/>
    </source>
</evidence>
<dbReference type="Gene3D" id="1.10.10.10">
    <property type="entry name" value="Winged helix-like DNA-binding domain superfamily/Winged helix DNA-binding domain"/>
    <property type="match status" value="1"/>
</dbReference>
<keyword evidence="4" id="KW-0238">DNA-binding</keyword>
<dbReference type="Gene3D" id="1.10.1740.10">
    <property type="match status" value="1"/>
</dbReference>
<dbReference type="SUPFAM" id="SSF88659">
    <property type="entry name" value="Sigma3 and sigma4 domains of RNA polymerase sigma factors"/>
    <property type="match status" value="1"/>
</dbReference>
<gene>
    <name evidence="8" type="ORF">GM920_22445</name>
</gene>
<keyword evidence="3" id="KW-0731">Sigma factor</keyword>
<evidence type="ECO:0000313" key="9">
    <source>
        <dbReference type="Proteomes" id="UP000636110"/>
    </source>
</evidence>
<proteinExistence type="inferred from homology"/>
<dbReference type="RefSeq" id="WP_182961645.1">
    <property type="nucleotide sequence ID" value="NZ_WNXC01000011.1"/>
</dbReference>
<dbReference type="NCBIfam" id="TIGR02937">
    <property type="entry name" value="sigma70-ECF"/>
    <property type="match status" value="1"/>
</dbReference>
<evidence type="ECO:0000259" key="7">
    <source>
        <dbReference type="Pfam" id="PF08281"/>
    </source>
</evidence>
<feature type="domain" description="RNA polymerase sigma factor 70 region 4 type 2" evidence="7">
    <location>
        <begin position="126"/>
        <end position="171"/>
    </location>
</feature>
<evidence type="ECO:0000256" key="3">
    <source>
        <dbReference type="ARBA" id="ARBA00023082"/>
    </source>
</evidence>
<dbReference type="EMBL" id="WNXC01000011">
    <property type="protein sequence ID" value="MBB2151676.1"/>
    <property type="molecule type" value="Genomic_DNA"/>
</dbReference>
<comment type="caution">
    <text evidence="8">The sequence shown here is derived from an EMBL/GenBank/DDBJ whole genome shotgun (WGS) entry which is preliminary data.</text>
</comment>
<dbReference type="InterPro" id="IPR013324">
    <property type="entry name" value="RNA_pol_sigma_r3/r4-like"/>
</dbReference>
<reference evidence="8 9" key="1">
    <citation type="submission" date="2019-11" db="EMBL/GenBank/DDBJ databases">
        <title>Description of Pedobacter sp. LMG 31462T.</title>
        <authorList>
            <person name="Carlier A."/>
            <person name="Qi S."/>
            <person name="Vandamme P."/>
        </authorList>
    </citation>
    <scope>NUCLEOTIDE SEQUENCE [LARGE SCALE GENOMIC DNA]</scope>
    <source>
        <strain evidence="8 9">LMG 31462</strain>
    </source>
</reference>
<protein>
    <submittedName>
        <fullName evidence="8">Sigma-70 family RNA polymerase sigma factor</fullName>
    </submittedName>
</protein>
<keyword evidence="9" id="KW-1185">Reference proteome</keyword>
<evidence type="ECO:0000256" key="5">
    <source>
        <dbReference type="ARBA" id="ARBA00023163"/>
    </source>
</evidence>
<evidence type="ECO:0000313" key="8">
    <source>
        <dbReference type="EMBL" id="MBB2151676.1"/>
    </source>
</evidence>